<reference evidence="1 2" key="1">
    <citation type="journal article" date="2023" name="PLoS ONE">
        <title>Cytospora paraplurivora sp. nov. isolated from orchards with fruit tree decline syndrome in Ontario, Canada.</title>
        <authorList>
            <person name="Ilyukhin E."/>
            <person name="Nguyen H.D.T."/>
            <person name="Castle A.J."/>
            <person name="Ellouze W."/>
        </authorList>
    </citation>
    <scope>NUCLEOTIDE SEQUENCE [LARGE SCALE GENOMIC DNA]</scope>
    <source>
        <strain evidence="1 2">FDS-564</strain>
    </source>
</reference>
<protein>
    <submittedName>
        <fullName evidence="1">Uncharacterized protein</fullName>
    </submittedName>
</protein>
<dbReference type="AlphaFoldDB" id="A0AAN9ULF4"/>
<dbReference type="EMBL" id="JAJSPL020000001">
    <property type="protein sequence ID" value="KAK7749906.1"/>
    <property type="molecule type" value="Genomic_DNA"/>
</dbReference>
<keyword evidence="2" id="KW-1185">Reference proteome</keyword>
<comment type="caution">
    <text evidence="1">The sequence shown here is derived from an EMBL/GenBank/DDBJ whole genome shotgun (WGS) entry which is preliminary data.</text>
</comment>
<proteinExistence type="predicted"/>
<name>A0AAN9ULF4_9PEZI</name>
<dbReference type="Proteomes" id="UP001320245">
    <property type="component" value="Unassembled WGS sequence"/>
</dbReference>
<gene>
    <name evidence="1" type="ORF">SLS53_000488</name>
</gene>
<organism evidence="1 2">
    <name type="scientific">Cytospora paraplurivora</name>
    <dbReference type="NCBI Taxonomy" id="2898453"/>
    <lineage>
        <taxon>Eukaryota</taxon>
        <taxon>Fungi</taxon>
        <taxon>Dikarya</taxon>
        <taxon>Ascomycota</taxon>
        <taxon>Pezizomycotina</taxon>
        <taxon>Sordariomycetes</taxon>
        <taxon>Sordariomycetidae</taxon>
        <taxon>Diaporthales</taxon>
        <taxon>Cytosporaceae</taxon>
        <taxon>Cytospora</taxon>
    </lineage>
</organism>
<evidence type="ECO:0000313" key="1">
    <source>
        <dbReference type="EMBL" id="KAK7749906.1"/>
    </source>
</evidence>
<evidence type="ECO:0000313" key="2">
    <source>
        <dbReference type="Proteomes" id="UP001320245"/>
    </source>
</evidence>
<sequence>METATDRSSTVLIQACSSTMKPSIKPSRSSKDIAQGNDLHFAHLMASALASCPAGVKEYYDGDRLGPDKSQPLLDIIIREKLDSGLGAVLFAKYRAREDEAQTDTTDFGGRRKLRSVFLAAMMMRHGAKIGDDYKEHVREVIPKIQCSEVCVSPLGDEGFRGPGKRQFLAALDHYQAGKPRDSEQPSCHNCGKANADIKAEGKVLMKCGG</sequence>
<accession>A0AAN9ULF4</accession>